<feature type="compositionally biased region" description="Basic and acidic residues" evidence="1">
    <location>
        <begin position="1"/>
        <end position="20"/>
    </location>
</feature>
<feature type="region of interest" description="Disordered" evidence="1">
    <location>
        <begin position="1"/>
        <end position="55"/>
    </location>
</feature>
<keyword evidence="3" id="KW-1185">Reference proteome</keyword>
<organism evidence="2 3">
    <name type="scientific">Trifolium medium</name>
    <dbReference type="NCBI Taxonomy" id="97028"/>
    <lineage>
        <taxon>Eukaryota</taxon>
        <taxon>Viridiplantae</taxon>
        <taxon>Streptophyta</taxon>
        <taxon>Embryophyta</taxon>
        <taxon>Tracheophyta</taxon>
        <taxon>Spermatophyta</taxon>
        <taxon>Magnoliopsida</taxon>
        <taxon>eudicotyledons</taxon>
        <taxon>Gunneridae</taxon>
        <taxon>Pentapetalae</taxon>
        <taxon>rosids</taxon>
        <taxon>fabids</taxon>
        <taxon>Fabales</taxon>
        <taxon>Fabaceae</taxon>
        <taxon>Papilionoideae</taxon>
        <taxon>50 kb inversion clade</taxon>
        <taxon>NPAAA clade</taxon>
        <taxon>Hologalegina</taxon>
        <taxon>IRL clade</taxon>
        <taxon>Trifolieae</taxon>
        <taxon>Trifolium</taxon>
    </lineage>
</organism>
<evidence type="ECO:0000313" key="3">
    <source>
        <dbReference type="Proteomes" id="UP000265520"/>
    </source>
</evidence>
<dbReference type="AlphaFoldDB" id="A0A392VVM7"/>
<evidence type="ECO:0000256" key="1">
    <source>
        <dbReference type="SAM" id="MobiDB-lite"/>
    </source>
</evidence>
<dbReference type="Proteomes" id="UP000265520">
    <property type="component" value="Unassembled WGS sequence"/>
</dbReference>
<protein>
    <submittedName>
        <fullName evidence="2">Uncharacterized protein</fullName>
    </submittedName>
</protein>
<comment type="caution">
    <text evidence="2">The sequence shown here is derived from an EMBL/GenBank/DDBJ whole genome shotgun (WGS) entry which is preliminary data.</text>
</comment>
<proteinExistence type="predicted"/>
<feature type="compositionally biased region" description="Polar residues" evidence="1">
    <location>
        <begin position="39"/>
        <end position="55"/>
    </location>
</feature>
<feature type="non-terminal residue" evidence="2">
    <location>
        <position position="55"/>
    </location>
</feature>
<dbReference type="EMBL" id="LXQA011253577">
    <property type="protein sequence ID" value="MCI90765.1"/>
    <property type="molecule type" value="Genomic_DNA"/>
</dbReference>
<reference evidence="2 3" key="1">
    <citation type="journal article" date="2018" name="Front. Plant Sci.">
        <title>Red Clover (Trifolium pratense) and Zigzag Clover (T. medium) - A Picture of Genomic Similarities and Differences.</title>
        <authorList>
            <person name="Dluhosova J."/>
            <person name="Istvanek J."/>
            <person name="Nedelnik J."/>
            <person name="Repkova J."/>
        </authorList>
    </citation>
    <scope>NUCLEOTIDE SEQUENCE [LARGE SCALE GENOMIC DNA]</scope>
    <source>
        <strain evidence="3">cv. 10/8</strain>
        <tissue evidence="2">Leaf</tissue>
    </source>
</reference>
<sequence length="55" mass="6132">MKQNLEEGSNKKRKIEEKNGDVPTNEDGGVVPMDVEQPRPSQMMSSQKGKSTSRI</sequence>
<name>A0A392VVM7_9FABA</name>
<accession>A0A392VVM7</accession>
<evidence type="ECO:0000313" key="2">
    <source>
        <dbReference type="EMBL" id="MCI90765.1"/>
    </source>
</evidence>